<proteinExistence type="predicted"/>
<dbReference type="PROSITE" id="PS50994">
    <property type="entry name" value="INTEGRASE"/>
    <property type="match status" value="1"/>
</dbReference>
<gene>
    <name evidence="3" type="ORF">EAH74_28235</name>
</gene>
<dbReference type="InterPro" id="IPR036397">
    <property type="entry name" value="RNaseH_sf"/>
</dbReference>
<evidence type="ECO:0000313" key="3">
    <source>
        <dbReference type="EMBL" id="TPG77207.1"/>
    </source>
</evidence>
<evidence type="ECO:0000259" key="2">
    <source>
        <dbReference type="PROSITE" id="PS50994"/>
    </source>
</evidence>
<feature type="domain" description="Integrase catalytic" evidence="2">
    <location>
        <begin position="248"/>
        <end position="440"/>
    </location>
</feature>
<name>A0A502HR25_9PSED</name>
<protein>
    <submittedName>
        <fullName evidence="3">Integrase</fullName>
    </submittedName>
</protein>
<evidence type="ECO:0000256" key="1">
    <source>
        <dbReference type="SAM" id="MobiDB-lite"/>
    </source>
</evidence>
<dbReference type="Proteomes" id="UP000320914">
    <property type="component" value="Unassembled WGS sequence"/>
</dbReference>
<feature type="region of interest" description="Disordered" evidence="1">
    <location>
        <begin position="595"/>
        <end position="633"/>
    </location>
</feature>
<dbReference type="GO" id="GO:0015074">
    <property type="term" value="P:DNA integration"/>
    <property type="evidence" value="ECO:0007669"/>
    <property type="project" value="InterPro"/>
</dbReference>
<dbReference type="EMBL" id="RCZA01000014">
    <property type="protein sequence ID" value="TPG77207.1"/>
    <property type="molecule type" value="Genomic_DNA"/>
</dbReference>
<dbReference type="AlphaFoldDB" id="A0A502HR25"/>
<sequence length="633" mass="71057">MEFKVGEPVFSKDRSGLFTVTEYDVASDSYIVQASDRLTPPFLAPRGSLEKINSEATDRMRVETLADAERRAKEDSEPKPASRYTPEQILAAKARERVIRHLHEAAEVTTEDKQQAMTKLGIKLTVLNELLAKYRLWPSWESLIPGKPGRRKGDTRFEKDIEDIIATAIVEDHTGPGGTVKAVINGVRARCLERNQKAPADATIRRRYDQISARQALASNKGEKAARDKFNTFDNGTLTTHALQIVHADNSPIDCHAIDPETGEWLGRPHLTLIVDDHTRSFLGFSLSYRYPSRNTLADAMLMAITPKADLLTEFGLSVTYFWIQYGAGELYRVDGGGDLNAKTVLAALAKHGMQPDNRMRPQSGGEVERGVGKINPLFLQRLNGAIASNRKIARGEDPQSMATYSVTDLFILIITQICIWHETPGDDGFTPNQLWIKSFGIQDGIIKSPRTVKDPLQFRIDAMHERHVRVRREGILTLGLLYKVGPYRNQVGARVRVKLDHNNLHRAWVEFEDKWHEIELKNNEGIGKDHPLYVPKTMWEWNIKRKSGLPRGEVTDAGLRMINDQRDLMKTLITDGEQRRLEESAALRERVVSTLLPTGLDNAKKSAGDKKPDSSAQPQRGPAPPMMGDDDL</sequence>
<feature type="compositionally biased region" description="Basic and acidic residues" evidence="1">
    <location>
        <begin position="603"/>
        <end position="614"/>
    </location>
</feature>
<evidence type="ECO:0000313" key="4">
    <source>
        <dbReference type="Proteomes" id="UP000320914"/>
    </source>
</evidence>
<dbReference type="SUPFAM" id="SSF53098">
    <property type="entry name" value="Ribonuclease H-like"/>
    <property type="match status" value="1"/>
</dbReference>
<dbReference type="Gene3D" id="3.30.420.10">
    <property type="entry name" value="Ribonuclease H-like superfamily/Ribonuclease H"/>
    <property type="match status" value="1"/>
</dbReference>
<dbReference type="InterPro" id="IPR012337">
    <property type="entry name" value="RNaseH-like_sf"/>
</dbReference>
<reference evidence="3 4" key="1">
    <citation type="journal article" date="2019" name="Environ. Microbiol.">
        <title>Species interactions and distinct microbial communities in high Arctic permafrost affected cryosols are associated with the CH4 and CO2 gas fluxes.</title>
        <authorList>
            <person name="Altshuler I."/>
            <person name="Hamel J."/>
            <person name="Turney S."/>
            <person name="Magnuson E."/>
            <person name="Levesque R."/>
            <person name="Greer C."/>
            <person name="Whyte L.G."/>
        </authorList>
    </citation>
    <scope>NUCLEOTIDE SEQUENCE [LARGE SCALE GENOMIC DNA]</scope>
    <source>
        <strain evidence="3 4">OWC5</strain>
    </source>
</reference>
<organism evidence="3 4">
    <name type="scientific">Pseudomonas mandelii</name>
    <dbReference type="NCBI Taxonomy" id="75612"/>
    <lineage>
        <taxon>Bacteria</taxon>
        <taxon>Pseudomonadati</taxon>
        <taxon>Pseudomonadota</taxon>
        <taxon>Gammaproteobacteria</taxon>
        <taxon>Pseudomonadales</taxon>
        <taxon>Pseudomonadaceae</taxon>
        <taxon>Pseudomonas</taxon>
    </lineage>
</organism>
<dbReference type="RefSeq" id="WP_140683016.1">
    <property type="nucleotide sequence ID" value="NZ_RCZA01000014.1"/>
</dbReference>
<accession>A0A502HR25</accession>
<comment type="caution">
    <text evidence="3">The sequence shown here is derived from an EMBL/GenBank/DDBJ whole genome shotgun (WGS) entry which is preliminary data.</text>
</comment>
<dbReference type="InterPro" id="IPR001584">
    <property type="entry name" value="Integrase_cat-core"/>
</dbReference>
<dbReference type="GO" id="GO:0003676">
    <property type="term" value="F:nucleic acid binding"/>
    <property type="evidence" value="ECO:0007669"/>
    <property type="project" value="InterPro"/>
</dbReference>